<dbReference type="EMBL" id="JBCGDC010000008">
    <property type="protein sequence ID" value="MFB6392363.1"/>
    <property type="molecule type" value="Genomic_DNA"/>
</dbReference>
<name>A0ABV5CK39_9ACTN</name>
<protein>
    <submittedName>
        <fullName evidence="3">Uncharacterized protein</fullName>
    </submittedName>
</protein>
<feature type="region of interest" description="Disordered" evidence="1">
    <location>
        <begin position="162"/>
        <end position="198"/>
    </location>
</feature>
<keyword evidence="2" id="KW-0472">Membrane</keyword>
<accession>A0ABV5CK39</accession>
<dbReference type="Proteomes" id="UP001582793">
    <property type="component" value="Unassembled WGS sequence"/>
</dbReference>
<evidence type="ECO:0000256" key="1">
    <source>
        <dbReference type="SAM" id="MobiDB-lite"/>
    </source>
</evidence>
<reference evidence="3 4" key="1">
    <citation type="submission" date="2024-04" db="EMBL/GenBank/DDBJ databases">
        <title>Polymorphospora sp. isolated from Baiyangdian Lake in Xiong'an New Area.</title>
        <authorList>
            <person name="Zhang X."/>
            <person name="Liu J."/>
        </authorList>
    </citation>
    <scope>NUCLEOTIDE SEQUENCE [LARGE SCALE GENOMIC DNA]</scope>
    <source>
        <strain evidence="3 4">2-325</strain>
    </source>
</reference>
<sequence length="198" mass="20091">MGLPTLVLAVWLAATAVPVLRGSNVGRILVFVAGGAQLAVCGLQGCSGLLFLPLLVAIDDVGYVEEGAVDGPDGLWEESEFLATLYAEPIPFGDLSFLATGVGTVLVLTLTGAVVLLLALPPAHRYFVPRPARQPAPPPVPAWPVHPGGYAVPMPYLVCPDPSAHFPPTTDKPASAPPPGGTNAPSSTSDPGGSATGS</sequence>
<evidence type="ECO:0000256" key="2">
    <source>
        <dbReference type="SAM" id="Phobius"/>
    </source>
</evidence>
<dbReference type="RefSeq" id="WP_375733132.1">
    <property type="nucleotide sequence ID" value="NZ_JBCGDC010000008.1"/>
</dbReference>
<gene>
    <name evidence="3" type="ORF">AAFH96_04500</name>
</gene>
<feature type="compositionally biased region" description="Polar residues" evidence="1">
    <location>
        <begin position="183"/>
        <end position="198"/>
    </location>
</feature>
<evidence type="ECO:0000313" key="4">
    <source>
        <dbReference type="Proteomes" id="UP001582793"/>
    </source>
</evidence>
<organism evidence="3 4">
    <name type="scientific">Polymorphospora lycopeni</name>
    <dbReference type="NCBI Taxonomy" id="3140240"/>
    <lineage>
        <taxon>Bacteria</taxon>
        <taxon>Bacillati</taxon>
        <taxon>Actinomycetota</taxon>
        <taxon>Actinomycetes</taxon>
        <taxon>Micromonosporales</taxon>
        <taxon>Micromonosporaceae</taxon>
        <taxon>Polymorphospora</taxon>
    </lineage>
</organism>
<keyword evidence="2" id="KW-1133">Transmembrane helix</keyword>
<comment type="caution">
    <text evidence="3">The sequence shown here is derived from an EMBL/GenBank/DDBJ whole genome shotgun (WGS) entry which is preliminary data.</text>
</comment>
<keyword evidence="4" id="KW-1185">Reference proteome</keyword>
<evidence type="ECO:0000313" key="3">
    <source>
        <dbReference type="EMBL" id="MFB6392363.1"/>
    </source>
</evidence>
<proteinExistence type="predicted"/>
<keyword evidence="2" id="KW-0812">Transmembrane</keyword>
<feature type="transmembrane region" description="Helical" evidence="2">
    <location>
        <begin position="95"/>
        <end position="120"/>
    </location>
</feature>